<feature type="compositionally biased region" description="Basic and acidic residues" evidence="3">
    <location>
        <begin position="148"/>
        <end position="171"/>
    </location>
</feature>
<proteinExistence type="inferred from homology"/>
<reference evidence="4" key="1">
    <citation type="journal article" date="2024" name="Gigascience">
        <title>Chromosome-level genome of the poultry shaft louse Menopon gallinae provides insight into the host-switching and adaptive evolution of parasitic lice.</title>
        <authorList>
            <person name="Xu Y."/>
            <person name="Ma L."/>
            <person name="Liu S."/>
            <person name="Liang Y."/>
            <person name="Liu Q."/>
            <person name="He Z."/>
            <person name="Tian L."/>
            <person name="Duan Y."/>
            <person name="Cai W."/>
            <person name="Li H."/>
            <person name="Song F."/>
        </authorList>
    </citation>
    <scope>NUCLEOTIDE SEQUENCE</scope>
    <source>
        <strain evidence="4">Cailab_2023a</strain>
    </source>
</reference>
<sequence length="595" mass="67831">MMTEGSYDWEEEDIQKKDSLNLNSIDCWDYTIELECLAGSQDLQLAAELAKNLLARNKELENCVKQCQTTIEEQTQEIEYLSKQMTALRKTNDDRIRIYEQLEVSIQDLERANQRLALDSSTDKKQIKSLCAYRDSLEERCEELQKALDEARSQQKEKKPSSQEGGERGVDSVEPSQTEDGPEKNDLVRQNHELKRQITDLEEKILKDMAMTEAEHCRLVQDMASMREELSTRYQEQFKHLQEEITEVRSGSLCGRCMEAKRLQMIMAVEEDEEEVSNGIPMETKENNPYRTLVEKYEASLEEQSRNRRRSQRLSSINFLSLQDELKPYWDRNDSNRNTGKRKVSSNTPTDFSEAETFSSGFSDETSNKATQTDRNLTPGSFLCTIADGEDCVLNIYDDGCPIESRTREKKLPLLDDVTPIGDVPKVPPVTPAREDAPGFDDVQSLPDSVATEEEKPAESSNVIESITVGLKVKNRRSNNSPGRRKGGDRVEEGEGTPRNSPRRSGRRKKDRKNYDSPRTQSPAMKPRVLTTLQRTNPGSSHGKGQSSWEFKPFMSTAALEIAKLKHLEKSYAEVLRSPPPPRSFHGYSLTKCMK</sequence>
<comment type="similarity">
    <text evidence="1">Belongs to the CDR2 family.</text>
</comment>
<evidence type="ECO:0000313" key="4">
    <source>
        <dbReference type="EMBL" id="KAL0272453.1"/>
    </source>
</evidence>
<feature type="compositionally biased region" description="Basic residues" evidence="3">
    <location>
        <begin position="501"/>
        <end position="512"/>
    </location>
</feature>
<evidence type="ECO:0000256" key="2">
    <source>
        <dbReference type="ARBA" id="ARBA00023054"/>
    </source>
</evidence>
<feature type="region of interest" description="Disordered" evidence="3">
    <location>
        <begin position="417"/>
        <end position="549"/>
    </location>
</feature>
<dbReference type="AlphaFoldDB" id="A0AAW2HRC6"/>
<evidence type="ECO:0000256" key="1">
    <source>
        <dbReference type="ARBA" id="ARBA00009019"/>
    </source>
</evidence>
<protein>
    <recommendedName>
        <fullName evidence="5">Cerebellar degeneration-related protein 2-like</fullName>
    </recommendedName>
</protein>
<dbReference type="EMBL" id="JARGDH010000003">
    <property type="protein sequence ID" value="KAL0272453.1"/>
    <property type="molecule type" value="Genomic_DNA"/>
</dbReference>
<evidence type="ECO:0008006" key="5">
    <source>
        <dbReference type="Google" id="ProtNLM"/>
    </source>
</evidence>
<evidence type="ECO:0000256" key="3">
    <source>
        <dbReference type="SAM" id="MobiDB-lite"/>
    </source>
</evidence>
<feature type="region of interest" description="Disordered" evidence="3">
    <location>
        <begin position="148"/>
        <end position="194"/>
    </location>
</feature>
<dbReference type="PANTHER" id="PTHR19232:SF7">
    <property type="entry name" value="CENTROCORTIN, ISOFORM A"/>
    <property type="match status" value="1"/>
</dbReference>
<feature type="compositionally biased region" description="Polar residues" evidence="3">
    <location>
        <begin position="531"/>
        <end position="549"/>
    </location>
</feature>
<dbReference type="InterPro" id="IPR026079">
    <property type="entry name" value="CDR2"/>
</dbReference>
<gene>
    <name evidence="4" type="ORF">PYX00_005413</name>
</gene>
<feature type="region of interest" description="Disordered" evidence="3">
    <location>
        <begin position="330"/>
        <end position="379"/>
    </location>
</feature>
<organism evidence="4">
    <name type="scientific">Menopon gallinae</name>
    <name type="common">poultry shaft louse</name>
    <dbReference type="NCBI Taxonomy" id="328185"/>
    <lineage>
        <taxon>Eukaryota</taxon>
        <taxon>Metazoa</taxon>
        <taxon>Ecdysozoa</taxon>
        <taxon>Arthropoda</taxon>
        <taxon>Hexapoda</taxon>
        <taxon>Insecta</taxon>
        <taxon>Pterygota</taxon>
        <taxon>Neoptera</taxon>
        <taxon>Paraneoptera</taxon>
        <taxon>Psocodea</taxon>
        <taxon>Troctomorpha</taxon>
        <taxon>Phthiraptera</taxon>
        <taxon>Amblycera</taxon>
        <taxon>Menoponidae</taxon>
        <taxon>Menopon</taxon>
    </lineage>
</organism>
<accession>A0AAW2HRC6</accession>
<keyword evidence="2" id="KW-0175">Coiled coil</keyword>
<name>A0AAW2HRC6_9NEOP</name>
<feature type="compositionally biased region" description="Basic and acidic residues" evidence="3">
    <location>
        <begin position="181"/>
        <end position="194"/>
    </location>
</feature>
<feature type="compositionally biased region" description="Polar residues" evidence="3">
    <location>
        <begin position="345"/>
        <end position="379"/>
    </location>
</feature>
<comment type="caution">
    <text evidence="4">The sequence shown here is derived from an EMBL/GenBank/DDBJ whole genome shotgun (WGS) entry which is preliminary data.</text>
</comment>
<dbReference type="PANTHER" id="PTHR19232">
    <property type="entry name" value="CENTROCORTIN FAMILY MEMBER"/>
    <property type="match status" value="1"/>
</dbReference>
<feature type="compositionally biased region" description="Basic residues" evidence="3">
    <location>
        <begin position="473"/>
        <end position="485"/>
    </location>
</feature>